<gene>
    <name evidence="6" type="ORF">EV192_102970</name>
</gene>
<dbReference type="GO" id="GO:0005524">
    <property type="term" value="F:ATP binding"/>
    <property type="evidence" value="ECO:0007669"/>
    <property type="project" value="UniProtKB-UniRule"/>
</dbReference>
<dbReference type="Pfam" id="PF13535">
    <property type="entry name" value="ATP-grasp_4"/>
    <property type="match status" value="1"/>
</dbReference>
<evidence type="ECO:0000256" key="3">
    <source>
        <dbReference type="ARBA" id="ARBA00022840"/>
    </source>
</evidence>
<accession>A0A4R2JRF4</accession>
<evidence type="ECO:0000256" key="1">
    <source>
        <dbReference type="ARBA" id="ARBA00022598"/>
    </source>
</evidence>
<evidence type="ECO:0000259" key="5">
    <source>
        <dbReference type="PROSITE" id="PS50975"/>
    </source>
</evidence>
<dbReference type="InterPro" id="IPR040570">
    <property type="entry name" value="LAL_C2"/>
</dbReference>
<dbReference type="OrthoDB" id="24041at2"/>
<dbReference type="GO" id="GO:0016874">
    <property type="term" value="F:ligase activity"/>
    <property type="evidence" value="ECO:0007669"/>
    <property type="project" value="UniProtKB-KW"/>
</dbReference>
<dbReference type="Pfam" id="PF18603">
    <property type="entry name" value="LAL_C2"/>
    <property type="match status" value="1"/>
</dbReference>
<dbReference type="RefSeq" id="WP_132114892.1">
    <property type="nucleotide sequence ID" value="NZ_SLWS01000002.1"/>
</dbReference>
<dbReference type="GO" id="GO:0046872">
    <property type="term" value="F:metal ion binding"/>
    <property type="evidence" value="ECO:0007669"/>
    <property type="project" value="InterPro"/>
</dbReference>
<evidence type="ECO:0000313" key="7">
    <source>
        <dbReference type="Proteomes" id="UP000295680"/>
    </source>
</evidence>
<keyword evidence="7" id="KW-1185">Reference proteome</keyword>
<evidence type="ECO:0000313" key="6">
    <source>
        <dbReference type="EMBL" id="TCO62831.1"/>
    </source>
</evidence>
<dbReference type="Proteomes" id="UP000295680">
    <property type="component" value="Unassembled WGS sequence"/>
</dbReference>
<dbReference type="PANTHER" id="PTHR43585">
    <property type="entry name" value="FUMIPYRROLE BIOSYNTHESIS PROTEIN C"/>
    <property type="match status" value="1"/>
</dbReference>
<name>A0A4R2JRF4_9PSEU</name>
<dbReference type="EMBL" id="SLWS01000002">
    <property type="protein sequence ID" value="TCO62831.1"/>
    <property type="molecule type" value="Genomic_DNA"/>
</dbReference>
<dbReference type="PANTHER" id="PTHR43585:SF2">
    <property type="entry name" value="ATP-GRASP ENZYME FSQD"/>
    <property type="match status" value="1"/>
</dbReference>
<proteinExistence type="predicted"/>
<dbReference type="InterPro" id="IPR052032">
    <property type="entry name" value="ATP-dep_AA_Ligase"/>
</dbReference>
<dbReference type="SUPFAM" id="SSF56059">
    <property type="entry name" value="Glutathione synthetase ATP-binding domain-like"/>
    <property type="match status" value="1"/>
</dbReference>
<dbReference type="PROSITE" id="PS50975">
    <property type="entry name" value="ATP_GRASP"/>
    <property type="match status" value="1"/>
</dbReference>
<reference evidence="6 7" key="1">
    <citation type="submission" date="2019-03" db="EMBL/GenBank/DDBJ databases">
        <title>Genomic Encyclopedia of Type Strains, Phase IV (KMG-IV): sequencing the most valuable type-strain genomes for metagenomic binning, comparative biology and taxonomic classification.</title>
        <authorList>
            <person name="Goeker M."/>
        </authorList>
    </citation>
    <scope>NUCLEOTIDE SEQUENCE [LARGE SCALE GENOMIC DNA]</scope>
    <source>
        <strain evidence="6 7">DSM 45934</strain>
    </source>
</reference>
<evidence type="ECO:0000256" key="2">
    <source>
        <dbReference type="ARBA" id="ARBA00022741"/>
    </source>
</evidence>
<keyword evidence="2 4" id="KW-0547">Nucleotide-binding</keyword>
<dbReference type="AlphaFoldDB" id="A0A4R2JRF4"/>
<keyword evidence="1" id="KW-0436">Ligase</keyword>
<dbReference type="Gene3D" id="3.40.50.20">
    <property type="match status" value="1"/>
</dbReference>
<comment type="caution">
    <text evidence="6">The sequence shown here is derived from an EMBL/GenBank/DDBJ whole genome shotgun (WGS) entry which is preliminary data.</text>
</comment>
<organism evidence="6 7">
    <name type="scientific">Actinocrispum wychmicini</name>
    <dbReference type="NCBI Taxonomy" id="1213861"/>
    <lineage>
        <taxon>Bacteria</taxon>
        <taxon>Bacillati</taxon>
        <taxon>Actinomycetota</taxon>
        <taxon>Actinomycetes</taxon>
        <taxon>Pseudonocardiales</taxon>
        <taxon>Pseudonocardiaceae</taxon>
        <taxon>Actinocrispum</taxon>
    </lineage>
</organism>
<dbReference type="Gene3D" id="3.30.470.20">
    <property type="entry name" value="ATP-grasp fold, B domain"/>
    <property type="match status" value="1"/>
</dbReference>
<evidence type="ECO:0000256" key="4">
    <source>
        <dbReference type="PROSITE-ProRule" id="PRU00409"/>
    </source>
</evidence>
<keyword evidence="3 4" id="KW-0067">ATP-binding</keyword>
<sequence>MTTIAVVYDKGAAGPQEIFAGLRDLGELVFLTPDTAHTRAVRPLLAEFGTVVPIVEDPRLILEGLRTFSPDGIVTFSERMLPLTAHLASDLGLPGHSPEVVRLLTDKSAQRKRLAERHVDRTRSFPLDDPDQWREALTRVGLPAVIKPLRGEGSRSTHKVVSSNGLPDLVSELLDAERHAGVRRPVLVFEEFLEGRECAPYGDYVSVESLVSQGEISHCAVTGKTPLIRPFRETGQFWPACLPVAEQQAVLELAGAAIGALDLRTGIVHTEIKLTADGPRIIEVNGRLGGWISELCARTGHADLVAAAARLALGEDVRCDLFQSERTFFQYYNLAPAEGGRLDSVTGVRELRRVPGITKYRQLVSPGTVLPPGVTTHQLDVIIGCADRPEDMITAIDQALRVIQFQFSSDRPISGAELRDKAIRGGNHDFSHAIHQR</sequence>
<dbReference type="InterPro" id="IPR011761">
    <property type="entry name" value="ATP-grasp"/>
</dbReference>
<feature type="domain" description="ATP-grasp" evidence="5">
    <location>
        <begin position="111"/>
        <end position="313"/>
    </location>
</feature>
<protein>
    <submittedName>
        <fullName evidence="6">Biotin carboxylase</fullName>
    </submittedName>
</protein>